<dbReference type="InterPro" id="IPR010158">
    <property type="entry name" value="Amidase_Cbmase"/>
</dbReference>
<keyword evidence="1 3" id="KW-0378">Hydrolase</keyword>
<sequence length="413" mass="44408">MTNEIAIRKDRLWDSIQTLGRIGETDDGAMMRVTGSDADRRARDRVVEWFRAADMDVAVDPVGNVVARRAGRVDAPPVVTGSHIDTVPAGGKFDGTVGVLGPLEIVRAWNAAGLETDRPIHVVVFTEEEGTRFGTGLLGSLVATGRLRTDDALALEDEDGVTLAETLREMGYDGRADLGLSDAAAFIEMHVEQGPVLDRSDTAVGVVETVAGITHHRVTFEGEADHAGNTPMEMRRDAYAGAAEFTLELERTARRHAETSNTVGTVGKSTVAPNGTNVIPGRVDLGVDIRDTDGEHLRDAVSSAKDRAREIASRRELDCRWRSLLDVSPTAMSPEIIRRLIGAVRDSGYDYRRMLSGAGHDAMNVAAVAPTGLLFVPSRDGVSHSPAEYTSPEDLYAGTRVLEAALRDLATSE</sequence>
<dbReference type="PANTHER" id="PTHR32494:SF5">
    <property type="entry name" value="ALLANTOATE AMIDOHYDROLASE"/>
    <property type="match status" value="1"/>
</dbReference>
<dbReference type="Pfam" id="PF07687">
    <property type="entry name" value="M20_dimer"/>
    <property type="match status" value="1"/>
</dbReference>
<evidence type="ECO:0000256" key="1">
    <source>
        <dbReference type="ARBA" id="ARBA00022801"/>
    </source>
</evidence>
<dbReference type="Gene3D" id="3.40.630.10">
    <property type="entry name" value="Zn peptidases"/>
    <property type="match status" value="1"/>
</dbReference>
<dbReference type="NCBIfam" id="TIGR01879">
    <property type="entry name" value="hydantase"/>
    <property type="match status" value="1"/>
</dbReference>
<dbReference type="EMBL" id="JBHTBF010000003">
    <property type="protein sequence ID" value="MFC7318345.1"/>
    <property type="molecule type" value="Genomic_DNA"/>
</dbReference>
<dbReference type="GO" id="GO:0016787">
    <property type="term" value="F:hydrolase activity"/>
    <property type="evidence" value="ECO:0007669"/>
    <property type="project" value="UniProtKB-KW"/>
</dbReference>
<dbReference type="InterPro" id="IPR036264">
    <property type="entry name" value="Bact_exopeptidase_dim_dom"/>
</dbReference>
<dbReference type="CDD" id="cd03884">
    <property type="entry name" value="M20_bAS"/>
    <property type="match status" value="1"/>
</dbReference>
<evidence type="ECO:0000313" key="4">
    <source>
        <dbReference type="Proteomes" id="UP001596547"/>
    </source>
</evidence>
<keyword evidence="4" id="KW-1185">Reference proteome</keyword>
<dbReference type="Pfam" id="PF01546">
    <property type="entry name" value="Peptidase_M20"/>
    <property type="match status" value="1"/>
</dbReference>
<dbReference type="RefSeq" id="WP_276305863.1">
    <property type="nucleotide sequence ID" value="NZ_CP119993.1"/>
</dbReference>
<proteinExistence type="predicted"/>
<dbReference type="AlphaFoldDB" id="A0ABD6ADB5"/>
<dbReference type="InterPro" id="IPR011650">
    <property type="entry name" value="Peptidase_M20_dimer"/>
</dbReference>
<dbReference type="NCBIfam" id="NF006771">
    <property type="entry name" value="PRK09290.1-5"/>
    <property type="match status" value="1"/>
</dbReference>
<accession>A0ABD6ADB5</accession>
<dbReference type="PIRSF" id="PIRSF001235">
    <property type="entry name" value="Amidase_carbamoylase"/>
    <property type="match status" value="1"/>
</dbReference>
<evidence type="ECO:0000259" key="2">
    <source>
        <dbReference type="Pfam" id="PF07687"/>
    </source>
</evidence>
<organism evidence="3 4">
    <name type="scientific">Halomarina halobia</name>
    <dbReference type="NCBI Taxonomy" id="3033386"/>
    <lineage>
        <taxon>Archaea</taxon>
        <taxon>Methanobacteriati</taxon>
        <taxon>Methanobacteriota</taxon>
        <taxon>Stenosarchaea group</taxon>
        <taxon>Halobacteria</taxon>
        <taxon>Halobacteriales</taxon>
        <taxon>Natronomonadaceae</taxon>
        <taxon>Halomarina</taxon>
    </lineage>
</organism>
<comment type="caution">
    <text evidence="3">The sequence shown here is derived from an EMBL/GenBank/DDBJ whole genome shotgun (WGS) entry which is preliminary data.</text>
</comment>
<dbReference type="PANTHER" id="PTHR32494">
    <property type="entry name" value="ALLANTOATE DEIMINASE-RELATED"/>
    <property type="match status" value="1"/>
</dbReference>
<dbReference type="SUPFAM" id="SSF55031">
    <property type="entry name" value="Bacterial exopeptidase dimerisation domain"/>
    <property type="match status" value="1"/>
</dbReference>
<feature type="domain" description="Peptidase M20 dimerisation" evidence="2">
    <location>
        <begin position="212"/>
        <end position="313"/>
    </location>
</feature>
<dbReference type="Proteomes" id="UP001596547">
    <property type="component" value="Unassembled WGS sequence"/>
</dbReference>
<dbReference type="GeneID" id="79317478"/>
<reference evidence="3 4" key="1">
    <citation type="journal article" date="2019" name="Int. J. Syst. Evol. Microbiol.">
        <title>The Global Catalogue of Microorganisms (GCM) 10K type strain sequencing project: providing services to taxonomists for standard genome sequencing and annotation.</title>
        <authorList>
            <consortium name="The Broad Institute Genomics Platform"/>
            <consortium name="The Broad Institute Genome Sequencing Center for Infectious Disease"/>
            <person name="Wu L."/>
            <person name="Ma J."/>
        </authorList>
    </citation>
    <scope>NUCLEOTIDE SEQUENCE [LARGE SCALE GENOMIC DNA]</scope>
    <source>
        <strain evidence="3 4">PSR21</strain>
    </source>
</reference>
<dbReference type="InterPro" id="IPR002933">
    <property type="entry name" value="Peptidase_M20"/>
</dbReference>
<evidence type="ECO:0000313" key="3">
    <source>
        <dbReference type="EMBL" id="MFC7318345.1"/>
    </source>
</evidence>
<name>A0ABD6ADB5_9EURY</name>
<dbReference type="Gene3D" id="3.30.70.360">
    <property type="match status" value="1"/>
</dbReference>
<dbReference type="SUPFAM" id="SSF53187">
    <property type="entry name" value="Zn-dependent exopeptidases"/>
    <property type="match status" value="1"/>
</dbReference>
<protein>
    <submittedName>
        <fullName evidence="3">Zn-dependent hydrolase</fullName>
    </submittedName>
</protein>
<gene>
    <name evidence="3" type="ORF">ACFQPE_16315</name>
</gene>